<reference evidence="6" key="2">
    <citation type="submission" date="2021-05" db="EMBL/GenBank/DDBJ databases">
        <authorList>
            <person name="Pain A."/>
        </authorList>
    </citation>
    <scope>NUCLEOTIDE SEQUENCE</scope>
    <source>
        <strain evidence="6">1802A</strain>
    </source>
</reference>
<feature type="transmembrane region" description="Helical" evidence="5">
    <location>
        <begin position="223"/>
        <end position="242"/>
    </location>
</feature>
<feature type="transmembrane region" description="Helical" evidence="5">
    <location>
        <begin position="158"/>
        <end position="182"/>
    </location>
</feature>
<sequence length="251" mass="28091">MAATVDGLSDTVSYYDPEKNATGDHYCFTETTPTYVRHEFVKKVFGIVFLQLLATFGFLTLSYNVRPMKAFLLRHLYIVIIAAVLYLVTVCVVICKPQLARNKKAGITILSIMTVCMAIQVAYFAFNYAPLEITLAAGITTALTLVIVLFAMQTKYDFTGWILYMLMLTFALFLGGILLIFFPSKVGKIIYATVGAIMICIYLVIDVQLAVGGKKHEWTIDDYVVAAICIYVDIINLFLYVLRLIGYANKN</sequence>
<proteinExistence type="inferred from homology"/>
<comment type="caution">
    <text evidence="6">The sequence shown here is derived from an EMBL/GenBank/DDBJ whole genome shotgun (WGS) entry which is preliminary data.</text>
</comment>
<dbReference type="Pfam" id="PF01027">
    <property type="entry name" value="Bax1-I"/>
    <property type="match status" value="1"/>
</dbReference>
<protein>
    <recommendedName>
        <fullName evidence="8">Nmda receptor glutamate-binding chain</fullName>
    </recommendedName>
</protein>
<accession>A0AAD9GJT6</accession>
<dbReference type="PANTHER" id="PTHR23291">
    <property type="entry name" value="BAX INHIBITOR-RELATED"/>
    <property type="match status" value="1"/>
</dbReference>
<evidence type="ECO:0000313" key="7">
    <source>
        <dbReference type="Proteomes" id="UP001195914"/>
    </source>
</evidence>
<dbReference type="Proteomes" id="UP001195914">
    <property type="component" value="Unassembled WGS sequence"/>
</dbReference>
<dbReference type="AlphaFoldDB" id="A0AAD9GJT6"/>
<feature type="transmembrane region" description="Helical" evidence="5">
    <location>
        <begin position="76"/>
        <end position="99"/>
    </location>
</feature>
<comment type="subcellular location">
    <subcellularLocation>
        <location evidence="1">Membrane</location>
        <topology evidence="1">Multi-pass membrane protein</topology>
    </subcellularLocation>
</comment>
<name>A0AAD9GJT6_BABDI</name>
<evidence type="ECO:0000256" key="3">
    <source>
        <dbReference type="ARBA" id="ARBA00022989"/>
    </source>
</evidence>
<feature type="transmembrane region" description="Helical" evidence="5">
    <location>
        <begin position="105"/>
        <end position="126"/>
    </location>
</feature>
<evidence type="ECO:0000256" key="4">
    <source>
        <dbReference type="ARBA" id="ARBA00023136"/>
    </source>
</evidence>
<dbReference type="InterPro" id="IPR006214">
    <property type="entry name" value="Bax_inhibitor_1-related"/>
</dbReference>
<feature type="transmembrane region" description="Helical" evidence="5">
    <location>
        <begin position="189"/>
        <end position="211"/>
    </location>
</feature>
<dbReference type="PANTHER" id="PTHR23291:SF47">
    <property type="entry name" value="TRANSMEMBRANE BAX INHIBITOR MOTIF CONTAINING 7"/>
    <property type="match status" value="1"/>
</dbReference>
<keyword evidence="4 5" id="KW-0472">Membrane</keyword>
<evidence type="ECO:0000256" key="5">
    <source>
        <dbReference type="RuleBase" id="RU004379"/>
    </source>
</evidence>
<evidence type="ECO:0000256" key="1">
    <source>
        <dbReference type="ARBA" id="ARBA00004141"/>
    </source>
</evidence>
<comment type="similarity">
    <text evidence="5">Belongs to the BI1 family.</text>
</comment>
<dbReference type="EMBL" id="JAHBMH010000007">
    <property type="protein sequence ID" value="KAK1939777.1"/>
    <property type="molecule type" value="Genomic_DNA"/>
</dbReference>
<feature type="transmembrane region" description="Helical" evidence="5">
    <location>
        <begin position="133"/>
        <end position="152"/>
    </location>
</feature>
<evidence type="ECO:0000313" key="6">
    <source>
        <dbReference type="EMBL" id="KAK1939777.1"/>
    </source>
</evidence>
<dbReference type="GO" id="GO:0016020">
    <property type="term" value="C:membrane"/>
    <property type="evidence" value="ECO:0007669"/>
    <property type="project" value="UniProtKB-SubCell"/>
</dbReference>
<gene>
    <name evidence="6" type="ORF">X943_003206</name>
</gene>
<feature type="transmembrane region" description="Helical" evidence="5">
    <location>
        <begin position="44"/>
        <end position="64"/>
    </location>
</feature>
<evidence type="ECO:0008006" key="8">
    <source>
        <dbReference type="Google" id="ProtNLM"/>
    </source>
</evidence>
<reference evidence="6" key="1">
    <citation type="journal article" date="2014" name="Nucleic Acids Res.">
        <title>The evolutionary dynamics of variant antigen genes in Babesia reveal a history of genomic innovation underlying host-parasite interaction.</title>
        <authorList>
            <person name="Jackson A.P."/>
            <person name="Otto T.D."/>
            <person name="Darby A."/>
            <person name="Ramaprasad A."/>
            <person name="Xia D."/>
            <person name="Echaide I.E."/>
            <person name="Farber M."/>
            <person name="Gahlot S."/>
            <person name="Gamble J."/>
            <person name="Gupta D."/>
            <person name="Gupta Y."/>
            <person name="Jackson L."/>
            <person name="Malandrin L."/>
            <person name="Malas T.B."/>
            <person name="Moussa E."/>
            <person name="Nair M."/>
            <person name="Reid A.J."/>
            <person name="Sanders M."/>
            <person name="Sharma J."/>
            <person name="Tracey A."/>
            <person name="Quail M.A."/>
            <person name="Weir W."/>
            <person name="Wastling J.M."/>
            <person name="Hall N."/>
            <person name="Willadsen P."/>
            <person name="Lingelbach K."/>
            <person name="Shiels B."/>
            <person name="Tait A."/>
            <person name="Berriman M."/>
            <person name="Allred D.R."/>
            <person name="Pain A."/>
        </authorList>
    </citation>
    <scope>NUCLEOTIDE SEQUENCE</scope>
    <source>
        <strain evidence="6">1802A</strain>
    </source>
</reference>
<keyword evidence="3 5" id="KW-1133">Transmembrane helix</keyword>
<evidence type="ECO:0000256" key="2">
    <source>
        <dbReference type="ARBA" id="ARBA00022692"/>
    </source>
</evidence>
<organism evidence="6 7">
    <name type="scientific">Babesia divergens</name>
    <dbReference type="NCBI Taxonomy" id="32595"/>
    <lineage>
        <taxon>Eukaryota</taxon>
        <taxon>Sar</taxon>
        <taxon>Alveolata</taxon>
        <taxon>Apicomplexa</taxon>
        <taxon>Aconoidasida</taxon>
        <taxon>Piroplasmida</taxon>
        <taxon>Babesiidae</taxon>
        <taxon>Babesia</taxon>
    </lineage>
</organism>
<keyword evidence="7" id="KW-1185">Reference proteome</keyword>
<keyword evidence="2 5" id="KW-0812">Transmembrane</keyword>